<comment type="caution">
    <text evidence="2">The sequence shown here is derived from an EMBL/GenBank/DDBJ whole genome shotgun (WGS) entry which is preliminary data.</text>
</comment>
<evidence type="ECO:0000313" key="3">
    <source>
        <dbReference type="Proteomes" id="UP001221898"/>
    </source>
</evidence>
<evidence type="ECO:0000313" key="2">
    <source>
        <dbReference type="EMBL" id="KAJ8398626.1"/>
    </source>
</evidence>
<feature type="compositionally biased region" description="Polar residues" evidence="1">
    <location>
        <begin position="1"/>
        <end position="10"/>
    </location>
</feature>
<dbReference type="EMBL" id="JAINUG010000089">
    <property type="protein sequence ID" value="KAJ8398626.1"/>
    <property type="molecule type" value="Genomic_DNA"/>
</dbReference>
<accession>A0AAD7S9Q6</accession>
<name>A0AAD7S9Q6_9TELE</name>
<feature type="region of interest" description="Disordered" evidence="1">
    <location>
        <begin position="1"/>
        <end position="75"/>
    </location>
</feature>
<feature type="compositionally biased region" description="Polar residues" evidence="1">
    <location>
        <begin position="42"/>
        <end position="53"/>
    </location>
</feature>
<dbReference type="Proteomes" id="UP001221898">
    <property type="component" value="Unassembled WGS sequence"/>
</dbReference>
<proteinExistence type="predicted"/>
<gene>
    <name evidence="2" type="ORF">AAFF_G00421540</name>
</gene>
<evidence type="ECO:0000256" key="1">
    <source>
        <dbReference type="SAM" id="MobiDB-lite"/>
    </source>
</evidence>
<protein>
    <submittedName>
        <fullName evidence="2">Uncharacterized protein</fullName>
    </submittedName>
</protein>
<dbReference type="AlphaFoldDB" id="A0AAD7S9Q6"/>
<keyword evidence="3" id="KW-1185">Reference proteome</keyword>
<feature type="compositionally biased region" description="Polar residues" evidence="1">
    <location>
        <begin position="18"/>
        <end position="34"/>
    </location>
</feature>
<organism evidence="2 3">
    <name type="scientific">Aldrovandia affinis</name>
    <dbReference type="NCBI Taxonomy" id="143900"/>
    <lineage>
        <taxon>Eukaryota</taxon>
        <taxon>Metazoa</taxon>
        <taxon>Chordata</taxon>
        <taxon>Craniata</taxon>
        <taxon>Vertebrata</taxon>
        <taxon>Euteleostomi</taxon>
        <taxon>Actinopterygii</taxon>
        <taxon>Neopterygii</taxon>
        <taxon>Teleostei</taxon>
        <taxon>Notacanthiformes</taxon>
        <taxon>Halosauridae</taxon>
        <taxon>Aldrovandia</taxon>
    </lineage>
</organism>
<sequence length="145" mass="15773">MGFQGSQTPSERQHYTKQEPQSSGDSADGYSQVTPGKANSLAHYTSTPPSASGKTADPAWRGLIRAEPGLTGPTQTEADRYVLAHRSASVWVNPGQVCNTAGGVTAHLSPKQGFRPFGLPAHERQRTPHQFRRINKHWESKARAL</sequence>
<reference evidence="2" key="1">
    <citation type="journal article" date="2023" name="Science">
        <title>Genome structures resolve the early diversification of teleost fishes.</title>
        <authorList>
            <person name="Parey E."/>
            <person name="Louis A."/>
            <person name="Montfort J."/>
            <person name="Bouchez O."/>
            <person name="Roques C."/>
            <person name="Iampietro C."/>
            <person name="Lluch J."/>
            <person name="Castinel A."/>
            <person name="Donnadieu C."/>
            <person name="Desvignes T."/>
            <person name="Floi Bucao C."/>
            <person name="Jouanno E."/>
            <person name="Wen M."/>
            <person name="Mejri S."/>
            <person name="Dirks R."/>
            <person name="Jansen H."/>
            <person name="Henkel C."/>
            <person name="Chen W.J."/>
            <person name="Zahm M."/>
            <person name="Cabau C."/>
            <person name="Klopp C."/>
            <person name="Thompson A.W."/>
            <person name="Robinson-Rechavi M."/>
            <person name="Braasch I."/>
            <person name="Lecointre G."/>
            <person name="Bobe J."/>
            <person name="Postlethwait J.H."/>
            <person name="Berthelot C."/>
            <person name="Roest Crollius H."/>
            <person name="Guiguen Y."/>
        </authorList>
    </citation>
    <scope>NUCLEOTIDE SEQUENCE</scope>
    <source>
        <strain evidence="2">NC1722</strain>
    </source>
</reference>